<dbReference type="PANTHER" id="PTHR48101:SF4">
    <property type="entry name" value="METHYLMALONYL-COA MUTASE, MITOCHONDRIAL"/>
    <property type="match status" value="1"/>
</dbReference>
<dbReference type="GO" id="GO:0005737">
    <property type="term" value="C:cytoplasm"/>
    <property type="evidence" value="ECO:0007669"/>
    <property type="project" value="TreeGrafter"/>
</dbReference>
<evidence type="ECO:0000256" key="3">
    <source>
        <dbReference type="ARBA" id="ARBA00022628"/>
    </source>
</evidence>
<evidence type="ECO:0000256" key="2">
    <source>
        <dbReference type="ARBA" id="ARBA00008465"/>
    </source>
</evidence>
<dbReference type="PANTHER" id="PTHR48101">
    <property type="entry name" value="METHYLMALONYL-COA MUTASE, MITOCHONDRIAL-RELATED"/>
    <property type="match status" value="1"/>
</dbReference>
<dbReference type="Gene3D" id="3.40.50.280">
    <property type="entry name" value="Cobalamin-binding domain"/>
    <property type="match status" value="1"/>
</dbReference>
<dbReference type="RefSeq" id="WP_052549807.1">
    <property type="nucleotide sequence ID" value="NZ_JMCC02000039.1"/>
</dbReference>
<dbReference type="InterPro" id="IPR036724">
    <property type="entry name" value="Cobalamin-bd_sf"/>
</dbReference>
<comment type="similarity">
    <text evidence="2">Belongs to the methylmalonyl-CoA mutase family.</text>
</comment>
<dbReference type="Gene3D" id="3.20.20.240">
    <property type="entry name" value="Methylmalonyl-CoA mutase"/>
    <property type="match status" value="1"/>
</dbReference>
<feature type="region of interest" description="Disordered" evidence="6">
    <location>
        <begin position="460"/>
        <end position="491"/>
    </location>
</feature>
<dbReference type="AlphaFoldDB" id="A0A0C2D3Q4"/>
<evidence type="ECO:0000259" key="7">
    <source>
        <dbReference type="Pfam" id="PF01642"/>
    </source>
</evidence>
<dbReference type="SUPFAM" id="SSF52242">
    <property type="entry name" value="Cobalamin (vitamin B12)-binding domain"/>
    <property type="match status" value="1"/>
</dbReference>
<dbReference type="GO" id="GO:0019678">
    <property type="term" value="P:propionate metabolic process, methylmalonyl pathway"/>
    <property type="evidence" value="ECO:0007669"/>
    <property type="project" value="TreeGrafter"/>
</dbReference>
<evidence type="ECO:0000256" key="4">
    <source>
        <dbReference type="ARBA" id="ARBA00023235"/>
    </source>
</evidence>
<comment type="caution">
    <text evidence="8">The sequence shown here is derived from an EMBL/GenBank/DDBJ whole genome shotgun (WGS) entry which is preliminary data.</text>
</comment>
<feature type="compositionally biased region" description="Low complexity" evidence="6">
    <location>
        <begin position="1"/>
        <end position="24"/>
    </location>
</feature>
<dbReference type="SUPFAM" id="SSF51703">
    <property type="entry name" value="Cobalamin (vitamin B12)-dependent enzymes"/>
    <property type="match status" value="1"/>
</dbReference>
<reference evidence="8 9" key="1">
    <citation type="submission" date="2014-12" db="EMBL/GenBank/DDBJ databases">
        <title>Genome assembly of Enhygromyxa salina DSM 15201.</title>
        <authorList>
            <person name="Sharma G."/>
            <person name="Subramanian S."/>
        </authorList>
    </citation>
    <scope>NUCLEOTIDE SEQUENCE [LARGE SCALE GENOMIC DNA]</scope>
    <source>
        <strain evidence="8 9">DSM 15201</strain>
    </source>
</reference>
<keyword evidence="4" id="KW-0413">Isomerase</keyword>
<keyword evidence="3" id="KW-0846">Cobalamin</keyword>
<dbReference type="InterPro" id="IPR006099">
    <property type="entry name" value="MeMalonylCoA_mutase_a/b_cat"/>
</dbReference>
<feature type="region of interest" description="Disordered" evidence="6">
    <location>
        <begin position="1"/>
        <end position="40"/>
    </location>
</feature>
<evidence type="ECO:0000256" key="1">
    <source>
        <dbReference type="ARBA" id="ARBA00001922"/>
    </source>
</evidence>
<sequence length="669" mass="70772">MPQETETSSSPAPAPAREAASARAQWEAKATSELRGRPLASLTRATADGIAVPPLYLRDNDARAPRQLPKNPWLSVQEYRHADPKAANAAARRDLELGAGGARFILDSELQAGRQPGAKPDGLVCDAFEQLDLLLDGIDPTATPVFFDAGLLAPVWADALEEWLDTHSEDEGRAMTVELGRGPSCGGVIYDPISALVHTGSLEQNFEGALTRLSDAILGMRTGLLGVSTCGYHAAGASDAEELALALSTCAELLRRGAGLGLEIADLASAMLWTLPIAGRPFEAIAKLRAARVVWAKFTTAAGHPRADLWIHATSSARTWTRHGSWVNLLRGTVGSFAAATGGASAIATAAFDGLCGPERDEVFGLGRGSELGRRLALNTQLILREEAHLDRVIDPAGGSWYVESLTDALARTAWNRFRELERSGGLVANLCAGAIHRSIAASAERLRVQVATRKQPITGVSSYPTLDEQPTPPQPSNDVTTDGGDQARLTPVLDPAEIPKFTRLRLAAPFERLRDASAIWATAHGAPPRIYACNLGPIAGLQARADFAANSFLAGGIQTVASESFATDDPARLSAEAAAGLRASGCSLALICGQDRDYAQLVAPLLVSLRAAGAQTVWIAGRPPQDHDWGLDPELPPRYLFAGGDLLAELEHALTKLGVLTTSDQEQA</sequence>
<dbReference type="Proteomes" id="UP000031599">
    <property type="component" value="Unassembled WGS sequence"/>
</dbReference>
<evidence type="ECO:0000256" key="6">
    <source>
        <dbReference type="SAM" id="MobiDB-lite"/>
    </source>
</evidence>
<dbReference type="GO" id="GO:0031419">
    <property type="term" value="F:cobalamin binding"/>
    <property type="evidence" value="ECO:0007669"/>
    <property type="project" value="UniProtKB-KW"/>
</dbReference>
<dbReference type="Pfam" id="PF01642">
    <property type="entry name" value="MM_CoA_mutase"/>
    <property type="match status" value="1"/>
</dbReference>
<evidence type="ECO:0000313" key="8">
    <source>
        <dbReference type="EMBL" id="KIG16360.1"/>
    </source>
</evidence>
<accession>A0A0C2D3Q4</accession>
<organism evidence="8 9">
    <name type="scientific">Enhygromyxa salina</name>
    <dbReference type="NCBI Taxonomy" id="215803"/>
    <lineage>
        <taxon>Bacteria</taxon>
        <taxon>Pseudomonadati</taxon>
        <taxon>Myxococcota</taxon>
        <taxon>Polyangia</taxon>
        <taxon>Nannocystales</taxon>
        <taxon>Nannocystaceae</taxon>
        <taxon>Enhygromyxa</taxon>
    </lineage>
</organism>
<keyword evidence="5" id="KW-0170">Cobalt</keyword>
<feature type="domain" description="Methylmalonyl-CoA mutase alpha/beta chain catalytic" evidence="7">
    <location>
        <begin position="70"/>
        <end position="478"/>
    </location>
</feature>
<dbReference type="InterPro" id="IPR016176">
    <property type="entry name" value="Cbl-dep_enz_cat"/>
</dbReference>
<dbReference type="GO" id="GO:0046872">
    <property type="term" value="F:metal ion binding"/>
    <property type="evidence" value="ECO:0007669"/>
    <property type="project" value="InterPro"/>
</dbReference>
<dbReference type="EMBL" id="JMCC02000039">
    <property type="protein sequence ID" value="KIG16360.1"/>
    <property type="molecule type" value="Genomic_DNA"/>
</dbReference>
<name>A0A0C2D3Q4_9BACT</name>
<proteinExistence type="inferred from homology"/>
<comment type="cofactor">
    <cofactor evidence="1">
        <name>adenosylcob(III)alamin</name>
        <dbReference type="ChEBI" id="CHEBI:18408"/>
    </cofactor>
</comment>
<evidence type="ECO:0000313" key="9">
    <source>
        <dbReference type="Proteomes" id="UP000031599"/>
    </source>
</evidence>
<evidence type="ECO:0000256" key="5">
    <source>
        <dbReference type="ARBA" id="ARBA00023285"/>
    </source>
</evidence>
<protein>
    <submittedName>
        <fullName evidence="8">Methylmalonyl-CoA mutase</fullName>
    </submittedName>
</protein>
<gene>
    <name evidence="8" type="ORF">DB30_04527</name>
</gene>
<dbReference type="GO" id="GO:0004494">
    <property type="term" value="F:methylmalonyl-CoA mutase activity"/>
    <property type="evidence" value="ECO:0007669"/>
    <property type="project" value="UniProtKB-EC"/>
</dbReference>